<dbReference type="PANTHER" id="PTHR34290">
    <property type="entry name" value="SI:CH73-390P7.2"/>
    <property type="match status" value="1"/>
</dbReference>
<feature type="region of interest" description="Disordered" evidence="1">
    <location>
        <begin position="215"/>
        <end position="249"/>
    </location>
</feature>
<dbReference type="EMBL" id="CAJNNV010032140">
    <property type="protein sequence ID" value="CAE8639078.1"/>
    <property type="molecule type" value="Genomic_DNA"/>
</dbReference>
<dbReference type="GO" id="GO:0015035">
    <property type="term" value="F:protein-disulfide reductase activity"/>
    <property type="evidence" value="ECO:0007669"/>
    <property type="project" value="InterPro"/>
</dbReference>
<gene>
    <name evidence="3" type="ORF">PGLA1383_LOCUS54141</name>
</gene>
<feature type="compositionally biased region" description="Polar residues" evidence="1">
    <location>
        <begin position="1"/>
        <end position="10"/>
    </location>
</feature>
<dbReference type="Proteomes" id="UP000654075">
    <property type="component" value="Unassembled WGS sequence"/>
</dbReference>
<evidence type="ECO:0000259" key="2">
    <source>
        <dbReference type="Pfam" id="PF02941"/>
    </source>
</evidence>
<accession>A0A813HMU5</accession>
<keyword evidence="4" id="KW-1185">Reference proteome</keyword>
<dbReference type="SUPFAM" id="SSF50090">
    <property type="entry name" value="Electron transport accessory proteins"/>
    <property type="match status" value="1"/>
</dbReference>
<dbReference type="GO" id="GO:0015979">
    <property type="term" value="P:photosynthesis"/>
    <property type="evidence" value="ECO:0007669"/>
    <property type="project" value="InterPro"/>
</dbReference>
<dbReference type="PANTHER" id="PTHR34290:SF2">
    <property type="entry name" value="OS04G0668800 PROTEIN"/>
    <property type="match status" value="1"/>
</dbReference>
<feature type="compositionally biased region" description="Low complexity" evidence="1">
    <location>
        <begin position="237"/>
        <end position="247"/>
    </location>
</feature>
<dbReference type="InterPro" id="IPR008990">
    <property type="entry name" value="Elect_transpt_acc-like_dom_sf"/>
</dbReference>
<sequence length="421" mass="45136">MASQIATGSLPQGRDGGRTHGRRAARALAAAASIATSAVAGATVFAGVGQLTAQSEGSRRISRLPELRCSRPTASLQPVVVLRASGGRGSSAAFVGAVALCTSGAISTGRRRRAITANGRQLRLAMASAKIGGQIHVGMAVKVVSADITLWHVPGWKGKAYNPQDLEGEIVSIVEGGVTANRPILVKLSKAPTEKMEGFKAFSAHFAEDEIAVGDQPAKSEEASVADARVTEATPTGQSGSAGSDDGQNLRDLLMKGGRKRTMVFAGAETLASSLADDKWVINLLYDRQSPTCMKQVEFLQKRMDEDPQFTGLVHLTDLHAPDYDPELCGGVVFEDGMRHIHAVTRDGEVITGLDAFRRVYSVVGREWVFAVTSLPLVGTFFDWLYDMWAEYRLSLPGRLDILESVHSHQKRVQEPSQIRC</sequence>
<protein>
    <recommendedName>
        <fullName evidence="2">Ferredoxin thioredoxin reductase alpha chain domain-containing protein</fullName>
    </recommendedName>
</protein>
<dbReference type="Pfam" id="PF04134">
    <property type="entry name" value="DCC1-like"/>
    <property type="match status" value="1"/>
</dbReference>
<feature type="region of interest" description="Disordered" evidence="1">
    <location>
        <begin position="1"/>
        <end position="22"/>
    </location>
</feature>
<dbReference type="Pfam" id="PF02941">
    <property type="entry name" value="FeThRed_A"/>
    <property type="match status" value="1"/>
</dbReference>
<name>A0A813HMU5_POLGL</name>
<reference evidence="3" key="1">
    <citation type="submission" date="2021-02" db="EMBL/GenBank/DDBJ databases">
        <authorList>
            <person name="Dougan E. K."/>
            <person name="Rhodes N."/>
            <person name="Thang M."/>
            <person name="Chan C."/>
        </authorList>
    </citation>
    <scope>NUCLEOTIDE SEQUENCE</scope>
</reference>
<evidence type="ECO:0000313" key="3">
    <source>
        <dbReference type="EMBL" id="CAE8639078.1"/>
    </source>
</evidence>
<dbReference type="OrthoDB" id="441708at2759"/>
<dbReference type="Gene3D" id="2.30.30.50">
    <property type="match status" value="1"/>
</dbReference>
<dbReference type="InterPro" id="IPR007263">
    <property type="entry name" value="DCC1-like"/>
</dbReference>
<dbReference type="InterPro" id="IPR044691">
    <property type="entry name" value="DCC1_Trx"/>
</dbReference>
<evidence type="ECO:0000313" key="4">
    <source>
        <dbReference type="Proteomes" id="UP000654075"/>
    </source>
</evidence>
<organism evidence="3 4">
    <name type="scientific">Polarella glacialis</name>
    <name type="common">Dinoflagellate</name>
    <dbReference type="NCBI Taxonomy" id="89957"/>
    <lineage>
        <taxon>Eukaryota</taxon>
        <taxon>Sar</taxon>
        <taxon>Alveolata</taxon>
        <taxon>Dinophyceae</taxon>
        <taxon>Suessiales</taxon>
        <taxon>Suessiaceae</taxon>
        <taxon>Polarella</taxon>
    </lineage>
</organism>
<dbReference type="AlphaFoldDB" id="A0A813HMU5"/>
<evidence type="ECO:0000256" key="1">
    <source>
        <dbReference type="SAM" id="MobiDB-lite"/>
    </source>
</evidence>
<feature type="domain" description="Ferredoxin thioredoxin reductase alpha chain" evidence="2">
    <location>
        <begin position="137"/>
        <end position="210"/>
    </location>
</feature>
<proteinExistence type="predicted"/>
<comment type="caution">
    <text evidence="3">The sequence shown here is derived from an EMBL/GenBank/DDBJ whole genome shotgun (WGS) entry which is preliminary data.</text>
</comment>
<dbReference type="InterPro" id="IPR004207">
    <property type="entry name" value="Fd_thioredoxin_Rdtase_alpha"/>
</dbReference>